<proteinExistence type="inferred from homology"/>
<gene>
    <name evidence="3" type="ORF">B0T15DRAFT_179370</name>
</gene>
<dbReference type="GO" id="GO:0008168">
    <property type="term" value="F:methyltransferase activity"/>
    <property type="evidence" value="ECO:0007669"/>
    <property type="project" value="UniProtKB-KW"/>
</dbReference>
<reference evidence="3" key="1">
    <citation type="journal article" date="2023" name="Mol. Phylogenet. Evol.">
        <title>Genome-scale phylogeny and comparative genomics of the fungal order Sordariales.</title>
        <authorList>
            <person name="Hensen N."/>
            <person name="Bonometti L."/>
            <person name="Westerberg I."/>
            <person name="Brannstrom I.O."/>
            <person name="Guillou S."/>
            <person name="Cros-Aarteil S."/>
            <person name="Calhoun S."/>
            <person name="Haridas S."/>
            <person name="Kuo A."/>
            <person name="Mondo S."/>
            <person name="Pangilinan J."/>
            <person name="Riley R."/>
            <person name="LaButti K."/>
            <person name="Andreopoulos B."/>
            <person name="Lipzen A."/>
            <person name="Chen C."/>
            <person name="Yan M."/>
            <person name="Daum C."/>
            <person name="Ng V."/>
            <person name="Clum A."/>
            <person name="Steindorff A."/>
            <person name="Ohm R.A."/>
            <person name="Martin F."/>
            <person name="Silar P."/>
            <person name="Natvig D.O."/>
            <person name="Lalanne C."/>
            <person name="Gautier V."/>
            <person name="Ament-Velasquez S.L."/>
            <person name="Kruys A."/>
            <person name="Hutchinson M.I."/>
            <person name="Powell A.J."/>
            <person name="Barry K."/>
            <person name="Miller A.N."/>
            <person name="Grigoriev I.V."/>
            <person name="Debuchy R."/>
            <person name="Gladieux P."/>
            <person name="Hiltunen Thoren M."/>
            <person name="Johannesson H."/>
        </authorList>
    </citation>
    <scope>NUCLEOTIDE SEQUENCE</scope>
    <source>
        <strain evidence="3">CBS 333.67</strain>
    </source>
</reference>
<dbReference type="PANTHER" id="PTHR43591">
    <property type="entry name" value="METHYLTRANSFERASE"/>
    <property type="match status" value="1"/>
</dbReference>
<dbReference type="InterPro" id="IPR029063">
    <property type="entry name" value="SAM-dependent_MTases_sf"/>
</dbReference>
<dbReference type="GO" id="GO:0032259">
    <property type="term" value="P:methylation"/>
    <property type="evidence" value="ECO:0007669"/>
    <property type="project" value="UniProtKB-KW"/>
</dbReference>
<organism evidence="3 4">
    <name type="scientific">Chaetomium strumarium</name>
    <dbReference type="NCBI Taxonomy" id="1170767"/>
    <lineage>
        <taxon>Eukaryota</taxon>
        <taxon>Fungi</taxon>
        <taxon>Dikarya</taxon>
        <taxon>Ascomycota</taxon>
        <taxon>Pezizomycotina</taxon>
        <taxon>Sordariomycetes</taxon>
        <taxon>Sordariomycetidae</taxon>
        <taxon>Sordariales</taxon>
        <taxon>Chaetomiaceae</taxon>
        <taxon>Chaetomium</taxon>
    </lineage>
</organism>
<keyword evidence="3" id="KW-0489">Methyltransferase</keyword>
<accession>A0AAJ0GWP7</accession>
<evidence type="ECO:0000313" key="3">
    <source>
        <dbReference type="EMBL" id="KAK3307469.1"/>
    </source>
</evidence>
<dbReference type="GeneID" id="87881113"/>
<keyword evidence="4" id="KW-1185">Reference proteome</keyword>
<dbReference type="Gene3D" id="3.40.50.150">
    <property type="entry name" value="Vaccinia Virus protein VP39"/>
    <property type="match status" value="1"/>
</dbReference>
<reference evidence="3" key="2">
    <citation type="submission" date="2023-06" db="EMBL/GenBank/DDBJ databases">
        <authorList>
            <consortium name="Lawrence Berkeley National Laboratory"/>
            <person name="Mondo S.J."/>
            <person name="Hensen N."/>
            <person name="Bonometti L."/>
            <person name="Westerberg I."/>
            <person name="Brannstrom I.O."/>
            <person name="Guillou S."/>
            <person name="Cros-Aarteil S."/>
            <person name="Calhoun S."/>
            <person name="Haridas S."/>
            <person name="Kuo A."/>
            <person name="Pangilinan J."/>
            <person name="Riley R."/>
            <person name="Labutti K."/>
            <person name="Andreopoulos B."/>
            <person name="Lipzen A."/>
            <person name="Chen C."/>
            <person name="Yanf M."/>
            <person name="Daum C."/>
            <person name="Ng V."/>
            <person name="Clum A."/>
            <person name="Steindorff A."/>
            <person name="Ohm R."/>
            <person name="Martin F."/>
            <person name="Silar P."/>
            <person name="Natvig D."/>
            <person name="Lalanne C."/>
            <person name="Gautier V."/>
            <person name="Ament-Velasquez S.L."/>
            <person name="Kruys A."/>
            <person name="Hutchinson M.I."/>
            <person name="Powell A.J."/>
            <person name="Barry K."/>
            <person name="Miller A.N."/>
            <person name="Grigoriev I.V."/>
            <person name="Debuchy R."/>
            <person name="Gladieux P."/>
            <person name="Thoren M.H."/>
            <person name="Johannesson H."/>
        </authorList>
    </citation>
    <scope>NUCLEOTIDE SEQUENCE</scope>
    <source>
        <strain evidence="3">CBS 333.67</strain>
    </source>
</reference>
<dbReference type="Pfam" id="PF13489">
    <property type="entry name" value="Methyltransf_23"/>
    <property type="match status" value="1"/>
</dbReference>
<feature type="region of interest" description="Disordered" evidence="2">
    <location>
        <begin position="1"/>
        <end position="47"/>
    </location>
</feature>
<evidence type="ECO:0000256" key="1">
    <source>
        <dbReference type="ARBA" id="ARBA00038158"/>
    </source>
</evidence>
<dbReference type="PANTHER" id="PTHR43591:SF10">
    <property type="entry name" value="ABC TRANSMEMBRANE TYPE-1 DOMAIN-CONTAINING PROTEIN-RELATED"/>
    <property type="match status" value="1"/>
</dbReference>
<evidence type="ECO:0000313" key="4">
    <source>
        <dbReference type="Proteomes" id="UP001273166"/>
    </source>
</evidence>
<dbReference type="Proteomes" id="UP001273166">
    <property type="component" value="Unassembled WGS sequence"/>
</dbReference>
<dbReference type="CDD" id="cd02440">
    <property type="entry name" value="AdoMet_MTases"/>
    <property type="match status" value="1"/>
</dbReference>
<comment type="similarity">
    <text evidence="1">Belongs to the methyltransferase superfamily. LaeA methyltransferase family.</text>
</comment>
<dbReference type="SUPFAM" id="SSF53335">
    <property type="entry name" value="S-adenosyl-L-methionine-dependent methyltransferases"/>
    <property type="match status" value="1"/>
</dbReference>
<protein>
    <submittedName>
        <fullName evidence="3">S-adenosyl-L-methionine-dependent methyltransferase</fullName>
    </submittedName>
</protein>
<keyword evidence="3" id="KW-0808">Transferase</keyword>
<name>A0AAJ0GWP7_9PEZI</name>
<feature type="compositionally biased region" description="Basic and acidic residues" evidence="2">
    <location>
        <begin position="17"/>
        <end position="26"/>
    </location>
</feature>
<dbReference type="EMBL" id="JAUDZG010000003">
    <property type="protein sequence ID" value="KAK3307469.1"/>
    <property type="molecule type" value="Genomic_DNA"/>
</dbReference>
<comment type="caution">
    <text evidence="3">The sequence shown here is derived from an EMBL/GenBank/DDBJ whole genome shotgun (WGS) entry which is preliminary data.</text>
</comment>
<evidence type="ECO:0000256" key="2">
    <source>
        <dbReference type="SAM" id="MobiDB-lite"/>
    </source>
</evidence>
<dbReference type="RefSeq" id="XP_062723249.1">
    <property type="nucleotide sequence ID" value="XM_062862284.1"/>
</dbReference>
<dbReference type="AlphaFoldDB" id="A0AAJ0GWP7"/>
<sequence>MAEGEPGAASPKQQGWTEHETEKIEVDVTATDVDNNPDDTAGESSYATSLASSVVDYPVEHGRRYHAFRAGRYSRPNDEQEMQRLLLLHDIMTRLIGGLYLAPIDKAKTRRILDIGTGTGVWAISIADEFPDATIIGNDLSANQTTFVPPNVKFEVDDVEDAWVQPLKYDWIFSRYMAASIQDWPKLVKTIFENLNPGGYAEFQDFNLLYYSEDNSLTESHALRQWITTLCSAAESLGRDPNPGSKLSGWVRDAGFANVVHRRFRLPIGTWPRDPLLKEVGGWNLTQVSNGLEGLSMRLYTGVLGWAEAEVRAMLEKVRGDLADPGVHAMFDFHVVYGQKPE</sequence>